<feature type="transmembrane region" description="Helical" evidence="8">
    <location>
        <begin position="154"/>
        <end position="176"/>
    </location>
</feature>
<evidence type="ECO:0000256" key="8">
    <source>
        <dbReference type="SAM" id="Phobius"/>
    </source>
</evidence>
<dbReference type="GO" id="GO:0005886">
    <property type="term" value="C:plasma membrane"/>
    <property type="evidence" value="ECO:0007669"/>
    <property type="project" value="UniProtKB-SubCell"/>
</dbReference>
<feature type="transmembrane region" description="Helical" evidence="8">
    <location>
        <begin position="316"/>
        <end position="334"/>
    </location>
</feature>
<dbReference type="InterPro" id="IPR000522">
    <property type="entry name" value="ABC_transptr_permease_BtuC"/>
</dbReference>
<evidence type="ECO:0000256" key="5">
    <source>
        <dbReference type="ARBA" id="ARBA00022692"/>
    </source>
</evidence>
<keyword evidence="3" id="KW-0813">Transport</keyword>
<feature type="transmembrane region" description="Helical" evidence="8">
    <location>
        <begin position="105"/>
        <end position="124"/>
    </location>
</feature>
<feature type="transmembrane region" description="Helical" evidence="8">
    <location>
        <begin position="17"/>
        <end position="35"/>
    </location>
</feature>
<protein>
    <submittedName>
        <fullName evidence="9">Iron ABC transporter permease</fullName>
    </submittedName>
</protein>
<keyword evidence="6 8" id="KW-1133">Transmembrane helix</keyword>
<evidence type="ECO:0000256" key="4">
    <source>
        <dbReference type="ARBA" id="ARBA00022475"/>
    </source>
</evidence>
<dbReference type="AlphaFoldDB" id="A0A7C4MLE8"/>
<dbReference type="CDD" id="cd06550">
    <property type="entry name" value="TM_ABC_iron-siderophores_like"/>
    <property type="match status" value="1"/>
</dbReference>
<sequence>MGPNGSSDSLKPSPKRLLLLYLLPIPVLFLSLWVGPSRMFGWEEVIAHFFQVGTIQEDAGQQMLHTILWDIRLPRILLGFLIGGALSVSGCALQAMFRNPLVCPYILGLSSGAAFGAAVSIAIGSGLLQLFSFGFGILAVGASYLLARSRKTVSIVSLILSGVVVSGLFTALLTIVQYCVDPFKLQTIVHWTMGNLHTAGWGKLRSAAGPILVGTGILLLYRFRLNVIALGDEQCRSVGLHPEAEKFRMLVPATLAASASVAVAGVIGLVGLLVPHLVRMMIGPDNRRLVPASFCFGGMYLVLVDDLARSLASVEIPIGVFTNLIGGPFLIYLLRKERVGWQI</sequence>
<dbReference type="InterPro" id="IPR037294">
    <property type="entry name" value="ABC_BtuC-like"/>
</dbReference>
<keyword evidence="7 8" id="KW-0472">Membrane</keyword>
<comment type="similarity">
    <text evidence="2">Belongs to the binding-protein-dependent transport system permease family. FecCD subfamily.</text>
</comment>
<dbReference type="Pfam" id="PF01032">
    <property type="entry name" value="FecCD"/>
    <property type="match status" value="1"/>
</dbReference>
<evidence type="ECO:0000313" key="9">
    <source>
        <dbReference type="EMBL" id="HGU32210.1"/>
    </source>
</evidence>
<feature type="transmembrane region" description="Helical" evidence="8">
    <location>
        <begin position="73"/>
        <end position="93"/>
    </location>
</feature>
<feature type="transmembrane region" description="Helical" evidence="8">
    <location>
        <begin position="286"/>
        <end position="304"/>
    </location>
</feature>
<feature type="transmembrane region" description="Helical" evidence="8">
    <location>
        <begin position="249"/>
        <end position="274"/>
    </location>
</feature>
<feature type="transmembrane region" description="Helical" evidence="8">
    <location>
        <begin position="130"/>
        <end position="147"/>
    </location>
</feature>
<dbReference type="FunFam" id="1.10.3470.10:FF:000001">
    <property type="entry name" value="Vitamin B12 ABC transporter permease BtuC"/>
    <property type="match status" value="1"/>
</dbReference>
<reference evidence="9" key="1">
    <citation type="journal article" date="2020" name="mSystems">
        <title>Genome- and Community-Level Interaction Insights into Carbon Utilization and Element Cycling Functions of Hydrothermarchaeota in Hydrothermal Sediment.</title>
        <authorList>
            <person name="Zhou Z."/>
            <person name="Liu Y."/>
            <person name="Xu W."/>
            <person name="Pan J."/>
            <person name="Luo Z.H."/>
            <person name="Li M."/>
        </authorList>
    </citation>
    <scope>NUCLEOTIDE SEQUENCE [LARGE SCALE GENOMIC DNA]</scope>
    <source>
        <strain evidence="9">SpSt-477</strain>
    </source>
</reference>
<comment type="caution">
    <text evidence="9">The sequence shown here is derived from an EMBL/GenBank/DDBJ whole genome shotgun (WGS) entry which is preliminary data.</text>
</comment>
<dbReference type="SUPFAM" id="SSF81345">
    <property type="entry name" value="ABC transporter involved in vitamin B12 uptake, BtuC"/>
    <property type="match status" value="1"/>
</dbReference>
<organism evidence="9">
    <name type="scientific">Desulfatirhabdium butyrativorans</name>
    <dbReference type="NCBI Taxonomy" id="340467"/>
    <lineage>
        <taxon>Bacteria</taxon>
        <taxon>Pseudomonadati</taxon>
        <taxon>Thermodesulfobacteriota</taxon>
        <taxon>Desulfobacteria</taxon>
        <taxon>Desulfobacterales</taxon>
        <taxon>Desulfatirhabdiaceae</taxon>
        <taxon>Desulfatirhabdium</taxon>
    </lineage>
</organism>
<keyword evidence="5 8" id="KW-0812">Transmembrane</keyword>
<gene>
    <name evidence="9" type="ORF">ENS29_05070</name>
</gene>
<name>A0A7C4MLE8_9BACT</name>
<keyword evidence="4" id="KW-1003">Cell membrane</keyword>
<evidence type="ECO:0000256" key="2">
    <source>
        <dbReference type="ARBA" id="ARBA00007935"/>
    </source>
</evidence>
<proteinExistence type="inferred from homology"/>
<evidence type="ECO:0000256" key="3">
    <source>
        <dbReference type="ARBA" id="ARBA00022448"/>
    </source>
</evidence>
<dbReference type="GO" id="GO:0022857">
    <property type="term" value="F:transmembrane transporter activity"/>
    <property type="evidence" value="ECO:0007669"/>
    <property type="project" value="InterPro"/>
</dbReference>
<evidence type="ECO:0000256" key="1">
    <source>
        <dbReference type="ARBA" id="ARBA00004651"/>
    </source>
</evidence>
<accession>A0A7C4MLE8</accession>
<dbReference type="PANTHER" id="PTHR30472">
    <property type="entry name" value="FERRIC ENTEROBACTIN TRANSPORT SYSTEM PERMEASE PROTEIN"/>
    <property type="match status" value="1"/>
</dbReference>
<comment type="subcellular location">
    <subcellularLocation>
        <location evidence="1">Cell membrane</location>
        <topology evidence="1">Multi-pass membrane protein</topology>
    </subcellularLocation>
</comment>
<dbReference type="GO" id="GO:0033214">
    <property type="term" value="P:siderophore-iron import into cell"/>
    <property type="evidence" value="ECO:0007669"/>
    <property type="project" value="TreeGrafter"/>
</dbReference>
<dbReference type="EMBL" id="DSUH01000114">
    <property type="protein sequence ID" value="HGU32210.1"/>
    <property type="molecule type" value="Genomic_DNA"/>
</dbReference>
<dbReference type="PANTHER" id="PTHR30472:SF70">
    <property type="entry name" value="MOLYBDATE IMPORT SYSTEM PERMEASE PROTEIN MOLB"/>
    <property type="match status" value="1"/>
</dbReference>
<evidence type="ECO:0000256" key="6">
    <source>
        <dbReference type="ARBA" id="ARBA00022989"/>
    </source>
</evidence>
<dbReference type="Gene3D" id="1.10.3470.10">
    <property type="entry name" value="ABC transporter involved in vitamin B12 uptake, BtuC"/>
    <property type="match status" value="1"/>
</dbReference>
<evidence type="ECO:0000256" key="7">
    <source>
        <dbReference type="ARBA" id="ARBA00023136"/>
    </source>
</evidence>